<evidence type="ECO:0000256" key="6">
    <source>
        <dbReference type="ARBA" id="ARBA00022692"/>
    </source>
</evidence>
<dbReference type="GO" id="GO:0020037">
    <property type="term" value="F:heme binding"/>
    <property type="evidence" value="ECO:0007669"/>
    <property type="project" value="InterPro"/>
</dbReference>
<keyword evidence="12 15" id="KW-0472">Membrane</keyword>
<evidence type="ECO:0000256" key="8">
    <source>
        <dbReference type="ARBA" id="ARBA00022989"/>
    </source>
</evidence>
<keyword evidence="7 13" id="KW-0479">Metal-binding</keyword>
<proteinExistence type="inferred from homology"/>
<dbReference type="InterPro" id="IPR050121">
    <property type="entry name" value="Cytochrome_P450_monoxygenase"/>
</dbReference>
<keyword evidence="6 15" id="KW-0812">Transmembrane</keyword>
<dbReference type="PRINTS" id="PR00385">
    <property type="entry name" value="P450"/>
</dbReference>
<comment type="similarity">
    <text evidence="4">Belongs to the cytochrome P450 family.</text>
</comment>
<dbReference type="InterPro" id="IPR036396">
    <property type="entry name" value="Cyt_P450_sf"/>
</dbReference>
<feature type="binding site" description="axial binding residue" evidence="13">
    <location>
        <position position="573"/>
    </location>
    <ligand>
        <name>heme</name>
        <dbReference type="ChEBI" id="CHEBI:30413"/>
    </ligand>
    <ligandPart>
        <name>Fe</name>
        <dbReference type="ChEBI" id="CHEBI:18248"/>
    </ligandPart>
</feature>
<comment type="caution">
    <text evidence="16">The sequence shown here is derived from an EMBL/GenBank/DDBJ whole genome shotgun (WGS) entry which is preliminary data.</text>
</comment>
<evidence type="ECO:0000256" key="7">
    <source>
        <dbReference type="ARBA" id="ARBA00022723"/>
    </source>
</evidence>
<comment type="cofactor">
    <cofactor evidence="1 13">
        <name>heme</name>
        <dbReference type="ChEBI" id="CHEBI:30413"/>
    </cofactor>
</comment>
<evidence type="ECO:0000256" key="10">
    <source>
        <dbReference type="ARBA" id="ARBA00023004"/>
    </source>
</evidence>
<evidence type="ECO:0000256" key="14">
    <source>
        <dbReference type="SAM" id="Coils"/>
    </source>
</evidence>
<keyword evidence="11" id="KW-0503">Monooxygenase</keyword>
<keyword evidence="5 13" id="KW-0349">Heme</keyword>
<gene>
    <name evidence="16" type="ORF">D9619_008845</name>
</gene>
<keyword evidence="14" id="KW-0175">Coiled coil</keyword>
<evidence type="ECO:0000256" key="15">
    <source>
        <dbReference type="SAM" id="Phobius"/>
    </source>
</evidence>
<evidence type="ECO:0000256" key="3">
    <source>
        <dbReference type="ARBA" id="ARBA00004721"/>
    </source>
</evidence>
<dbReference type="GO" id="GO:0004497">
    <property type="term" value="F:monooxygenase activity"/>
    <property type="evidence" value="ECO:0007669"/>
    <property type="project" value="UniProtKB-KW"/>
</dbReference>
<keyword evidence="9" id="KW-0560">Oxidoreductase</keyword>
<evidence type="ECO:0000256" key="13">
    <source>
        <dbReference type="PIRSR" id="PIRSR602403-1"/>
    </source>
</evidence>
<evidence type="ECO:0008006" key="18">
    <source>
        <dbReference type="Google" id="ProtNLM"/>
    </source>
</evidence>
<name>A0A8H5BA46_9AGAR</name>
<dbReference type="InterPro" id="IPR001128">
    <property type="entry name" value="Cyt_P450"/>
</dbReference>
<comment type="pathway">
    <text evidence="3">Secondary metabolite biosynthesis; terpenoid biosynthesis.</text>
</comment>
<dbReference type="Pfam" id="PF00067">
    <property type="entry name" value="p450"/>
    <property type="match status" value="2"/>
</dbReference>
<organism evidence="16 17">
    <name type="scientific">Psilocybe cf. subviscida</name>
    <dbReference type="NCBI Taxonomy" id="2480587"/>
    <lineage>
        <taxon>Eukaryota</taxon>
        <taxon>Fungi</taxon>
        <taxon>Dikarya</taxon>
        <taxon>Basidiomycota</taxon>
        <taxon>Agaricomycotina</taxon>
        <taxon>Agaricomycetes</taxon>
        <taxon>Agaricomycetidae</taxon>
        <taxon>Agaricales</taxon>
        <taxon>Agaricineae</taxon>
        <taxon>Strophariaceae</taxon>
        <taxon>Psilocybe</taxon>
    </lineage>
</organism>
<evidence type="ECO:0000313" key="16">
    <source>
        <dbReference type="EMBL" id="KAF5319564.1"/>
    </source>
</evidence>
<dbReference type="EMBL" id="JAACJJ010000029">
    <property type="protein sequence ID" value="KAF5319564.1"/>
    <property type="molecule type" value="Genomic_DNA"/>
</dbReference>
<dbReference type="PRINTS" id="PR00465">
    <property type="entry name" value="EP450IV"/>
</dbReference>
<evidence type="ECO:0000256" key="11">
    <source>
        <dbReference type="ARBA" id="ARBA00023033"/>
    </source>
</evidence>
<keyword evidence="17" id="KW-1185">Reference proteome</keyword>
<evidence type="ECO:0000256" key="4">
    <source>
        <dbReference type="ARBA" id="ARBA00010617"/>
    </source>
</evidence>
<sequence length="627" mass="69835">MAIPVPMSSASPMPTSNTPTRIVKVLTESSSTRLALYACAFGAVYLSYKLFYQLILYPRFLSPLRKVPGPGSVPLTAFFNPRRFGSLLHDIFIGKFDEIIVGEAGIPQRAWVKQYGPVVKIMGPIGIERLIFTKPEAMRRILSNHEEGIGYPRPKFMRDVLATVTGFGLLTVSGQDHRQMRKAMNPAFSLGNLTRQSDMYYDAIEGLIEILNKQIDEAKRKAKGATDAVVLPMYEWCSKATLDIICTTAFGYTADSLHHPENELAHAYDTLTSLQTGSNLARFITVLSLPLIVPIPSIVKKLYNMTGLPTMEPARLLSTDFATRHRNIFTYIPVTTALVPLLDSMEKIRAMSKQMLELKIREANEAHGAMTGDDDASAKRDIMSLLVRARQRMASSEKKEKGVEDDVMDSVDGADDGYQMSDETMMDQVLTFLGAGHETTASGLAWTLWLLAKDPESQTRLREEVRPVFADGQRPGYRELKDLNWLDCVVQESLRLMPPVPMTFRQAARTDYIDGVLVPKGTLLYIPIRVINTWTEIWGPDAEEFKPSRWQNLPSNFNATYSSLSFIAGPHACIGKTMAIVEMKAVLGALIANFEFAPSYEGQMAMPTAAVTMKPKDNMPLLVRRAS</sequence>
<dbReference type="InterPro" id="IPR002403">
    <property type="entry name" value="Cyt_P450_E_grp-IV"/>
</dbReference>
<dbReference type="Gene3D" id="1.10.630.10">
    <property type="entry name" value="Cytochrome P450"/>
    <property type="match status" value="1"/>
</dbReference>
<accession>A0A8H5BA46</accession>
<feature type="transmembrane region" description="Helical" evidence="15">
    <location>
        <begin position="34"/>
        <end position="56"/>
    </location>
</feature>
<evidence type="ECO:0000256" key="5">
    <source>
        <dbReference type="ARBA" id="ARBA00022617"/>
    </source>
</evidence>
<keyword evidence="8 15" id="KW-1133">Transmembrane helix</keyword>
<reference evidence="16 17" key="1">
    <citation type="journal article" date="2020" name="ISME J.">
        <title>Uncovering the hidden diversity of litter-decomposition mechanisms in mushroom-forming fungi.</title>
        <authorList>
            <person name="Floudas D."/>
            <person name="Bentzer J."/>
            <person name="Ahren D."/>
            <person name="Johansson T."/>
            <person name="Persson P."/>
            <person name="Tunlid A."/>
        </authorList>
    </citation>
    <scope>NUCLEOTIDE SEQUENCE [LARGE SCALE GENOMIC DNA]</scope>
    <source>
        <strain evidence="16 17">CBS 101986</strain>
    </source>
</reference>
<evidence type="ECO:0000256" key="9">
    <source>
        <dbReference type="ARBA" id="ARBA00023002"/>
    </source>
</evidence>
<keyword evidence="10 13" id="KW-0408">Iron</keyword>
<feature type="coiled-coil region" evidence="14">
    <location>
        <begin position="201"/>
        <end position="228"/>
    </location>
</feature>
<dbReference type="AlphaFoldDB" id="A0A8H5BA46"/>
<evidence type="ECO:0000256" key="2">
    <source>
        <dbReference type="ARBA" id="ARBA00004370"/>
    </source>
</evidence>
<dbReference type="SUPFAM" id="SSF48264">
    <property type="entry name" value="Cytochrome P450"/>
    <property type="match status" value="1"/>
</dbReference>
<dbReference type="GO" id="GO:0016705">
    <property type="term" value="F:oxidoreductase activity, acting on paired donors, with incorporation or reduction of molecular oxygen"/>
    <property type="evidence" value="ECO:0007669"/>
    <property type="project" value="InterPro"/>
</dbReference>
<evidence type="ECO:0000256" key="1">
    <source>
        <dbReference type="ARBA" id="ARBA00001971"/>
    </source>
</evidence>
<dbReference type="PANTHER" id="PTHR24305:SF166">
    <property type="entry name" value="CYTOCHROME P450 12A4, MITOCHONDRIAL-RELATED"/>
    <property type="match status" value="1"/>
</dbReference>
<dbReference type="Proteomes" id="UP000567179">
    <property type="component" value="Unassembled WGS sequence"/>
</dbReference>
<dbReference type="PANTHER" id="PTHR24305">
    <property type="entry name" value="CYTOCHROME P450"/>
    <property type="match status" value="1"/>
</dbReference>
<dbReference type="OrthoDB" id="10029320at2759"/>
<evidence type="ECO:0000313" key="17">
    <source>
        <dbReference type="Proteomes" id="UP000567179"/>
    </source>
</evidence>
<comment type="subcellular location">
    <subcellularLocation>
        <location evidence="2">Membrane</location>
    </subcellularLocation>
</comment>
<dbReference type="GO" id="GO:0016020">
    <property type="term" value="C:membrane"/>
    <property type="evidence" value="ECO:0007669"/>
    <property type="project" value="UniProtKB-SubCell"/>
</dbReference>
<dbReference type="GO" id="GO:0005506">
    <property type="term" value="F:iron ion binding"/>
    <property type="evidence" value="ECO:0007669"/>
    <property type="project" value="InterPro"/>
</dbReference>
<protein>
    <recommendedName>
        <fullName evidence="18">Cytochrome P450</fullName>
    </recommendedName>
</protein>
<evidence type="ECO:0000256" key="12">
    <source>
        <dbReference type="ARBA" id="ARBA00023136"/>
    </source>
</evidence>